<dbReference type="CDD" id="cd02883">
    <property type="entry name" value="NUDIX_Hydrolase"/>
    <property type="match status" value="1"/>
</dbReference>
<dbReference type="EMBL" id="AP025592">
    <property type="protein sequence ID" value="BDG10811.1"/>
    <property type="molecule type" value="Genomic_DNA"/>
</dbReference>
<protein>
    <recommendedName>
        <fullName evidence="1">Nudix hydrolase domain-containing protein</fullName>
    </recommendedName>
</protein>
<proteinExistence type="predicted"/>
<sequence>MVIRVDVLPLLLEARRVFVAEVMGGFFGQAQLGRWWLPCDLLREGEQPREAAARVLAGQLGLELEDVQVVGTRQHQVGPDWHLALVLAGAVSGGEPEPHPPLSGYSARPVGELPDQTGFYHRDEIALLASRYEKLRG</sequence>
<keyword evidence="3" id="KW-1185">Reference proteome</keyword>
<organism evidence="2 3">
    <name type="scientific">Anaeromyxobacter paludicola</name>
    <dbReference type="NCBI Taxonomy" id="2918171"/>
    <lineage>
        <taxon>Bacteria</taxon>
        <taxon>Pseudomonadati</taxon>
        <taxon>Myxococcota</taxon>
        <taxon>Myxococcia</taxon>
        <taxon>Myxococcales</taxon>
        <taxon>Cystobacterineae</taxon>
        <taxon>Anaeromyxobacteraceae</taxon>
        <taxon>Anaeromyxobacter</taxon>
    </lineage>
</organism>
<dbReference type="SUPFAM" id="SSF55811">
    <property type="entry name" value="Nudix"/>
    <property type="match status" value="1"/>
</dbReference>
<evidence type="ECO:0000259" key="1">
    <source>
        <dbReference type="Pfam" id="PF00293"/>
    </source>
</evidence>
<dbReference type="RefSeq" id="WP_248343371.1">
    <property type="nucleotide sequence ID" value="NZ_AP025592.1"/>
</dbReference>
<name>A0ABM7XFY9_9BACT</name>
<dbReference type="InterPro" id="IPR015797">
    <property type="entry name" value="NUDIX_hydrolase-like_dom_sf"/>
</dbReference>
<reference evidence="3" key="1">
    <citation type="journal article" date="2022" name="Int. J. Syst. Evol. Microbiol.">
        <title>Anaeromyxobacter oryzae sp. nov., Anaeromyxobacter diazotrophicus sp. nov. and Anaeromyxobacter paludicola sp. nov., isolated from paddy soils.</title>
        <authorList>
            <person name="Itoh H."/>
            <person name="Xu Z."/>
            <person name="Mise K."/>
            <person name="Masuda Y."/>
            <person name="Ushijima N."/>
            <person name="Hayakawa C."/>
            <person name="Shiratori Y."/>
            <person name="Senoo K."/>
        </authorList>
    </citation>
    <scope>NUCLEOTIDE SEQUENCE [LARGE SCALE GENOMIC DNA]</scope>
    <source>
        <strain evidence="3">Red630</strain>
    </source>
</reference>
<feature type="domain" description="Nudix hydrolase" evidence="1">
    <location>
        <begin position="16"/>
        <end position="113"/>
    </location>
</feature>
<evidence type="ECO:0000313" key="2">
    <source>
        <dbReference type="EMBL" id="BDG10811.1"/>
    </source>
</evidence>
<evidence type="ECO:0000313" key="3">
    <source>
        <dbReference type="Proteomes" id="UP001162734"/>
    </source>
</evidence>
<dbReference type="Gene3D" id="3.90.79.10">
    <property type="entry name" value="Nucleoside Triphosphate Pyrophosphohydrolase"/>
    <property type="match status" value="1"/>
</dbReference>
<dbReference type="Proteomes" id="UP001162734">
    <property type="component" value="Chromosome"/>
</dbReference>
<dbReference type="Pfam" id="PF00293">
    <property type="entry name" value="NUDIX"/>
    <property type="match status" value="1"/>
</dbReference>
<accession>A0ABM7XFY9</accession>
<dbReference type="InterPro" id="IPR000086">
    <property type="entry name" value="NUDIX_hydrolase_dom"/>
</dbReference>
<gene>
    <name evidence="2" type="ORF">AMPC_39240</name>
</gene>